<evidence type="ECO:0000313" key="1">
    <source>
        <dbReference type="EMBL" id="KAJ6041276.1"/>
    </source>
</evidence>
<gene>
    <name evidence="1" type="ORF">N7460_006666</name>
</gene>
<sequence length="128" mass="14222">MSQPSKAFHTGVILSIENLGKGEYDVEQVKDTLEEAVNIRYENYPVEVSGNVDTTTWEASNIFYFLGIKIGTLSGNLKNGIRVNLNIAGFKGYIRLYLEGDKLLLTWSVKSRFPGGPKYEDTVGIEIG</sequence>
<organism evidence="1 2">
    <name type="scientific">Penicillium canescens</name>
    <dbReference type="NCBI Taxonomy" id="5083"/>
    <lineage>
        <taxon>Eukaryota</taxon>
        <taxon>Fungi</taxon>
        <taxon>Dikarya</taxon>
        <taxon>Ascomycota</taxon>
        <taxon>Pezizomycotina</taxon>
        <taxon>Eurotiomycetes</taxon>
        <taxon>Eurotiomycetidae</taxon>
        <taxon>Eurotiales</taxon>
        <taxon>Aspergillaceae</taxon>
        <taxon>Penicillium</taxon>
    </lineage>
</organism>
<dbReference type="EMBL" id="JAQJZL010000005">
    <property type="protein sequence ID" value="KAJ6041276.1"/>
    <property type="molecule type" value="Genomic_DNA"/>
</dbReference>
<reference evidence="1" key="1">
    <citation type="journal article" date="2023" name="IMA Fungus">
        <title>Comparative genomic study of the Penicillium genus elucidates a diverse pangenome and 15 lateral gene transfer events.</title>
        <authorList>
            <person name="Petersen C."/>
            <person name="Sorensen T."/>
            <person name="Nielsen M.R."/>
            <person name="Sondergaard T.E."/>
            <person name="Sorensen J.L."/>
            <person name="Fitzpatrick D.A."/>
            <person name="Frisvad J.C."/>
            <person name="Nielsen K.L."/>
        </authorList>
    </citation>
    <scope>NUCLEOTIDE SEQUENCE</scope>
    <source>
        <strain evidence="1">IBT 15450</strain>
    </source>
</reference>
<comment type="caution">
    <text evidence="1">The sequence shown here is derived from an EMBL/GenBank/DDBJ whole genome shotgun (WGS) entry which is preliminary data.</text>
</comment>
<name>A0AAD6IB82_PENCN</name>
<reference evidence="1" key="2">
    <citation type="submission" date="2023-01" db="EMBL/GenBank/DDBJ databases">
        <authorList>
            <person name="Petersen C."/>
        </authorList>
    </citation>
    <scope>NUCLEOTIDE SEQUENCE</scope>
    <source>
        <strain evidence="1">IBT 15450</strain>
    </source>
</reference>
<protein>
    <submittedName>
        <fullName evidence="1">Uncharacterized protein</fullName>
    </submittedName>
</protein>
<accession>A0AAD6IB82</accession>
<dbReference type="Proteomes" id="UP001219568">
    <property type="component" value="Unassembled WGS sequence"/>
</dbReference>
<evidence type="ECO:0000313" key="2">
    <source>
        <dbReference type="Proteomes" id="UP001219568"/>
    </source>
</evidence>
<keyword evidence="2" id="KW-1185">Reference proteome</keyword>
<proteinExistence type="predicted"/>
<dbReference type="AlphaFoldDB" id="A0AAD6IB82"/>